<accession>A0A6G3WKD4</accession>
<feature type="transmembrane region" description="Helical" evidence="2">
    <location>
        <begin position="31"/>
        <end position="50"/>
    </location>
</feature>
<gene>
    <name evidence="3" type="ORF">G3M58_05540</name>
</gene>
<evidence type="ECO:0000256" key="1">
    <source>
        <dbReference type="SAM" id="MobiDB-lite"/>
    </source>
</evidence>
<keyword evidence="2" id="KW-0812">Transmembrane</keyword>
<organism evidence="3">
    <name type="scientific">Streptomyces sp. SID7499</name>
    <dbReference type="NCBI Taxonomy" id="2706086"/>
    <lineage>
        <taxon>Bacteria</taxon>
        <taxon>Bacillati</taxon>
        <taxon>Actinomycetota</taxon>
        <taxon>Actinomycetes</taxon>
        <taxon>Kitasatosporales</taxon>
        <taxon>Streptomycetaceae</taxon>
        <taxon>Streptomyces</taxon>
    </lineage>
</organism>
<proteinExistence type="predicted"/>
<dbReference type="EMBL" id="JAAGMN010000564">
    <property type="protein sequence ID" value="NEE05893.1"/>
    <property type="molecule type" value="Genomic_DNA"/>
</dbReference>
<evidence type="ECO:0000313" key="3">
    <source>
        <dbReference type="EMBL" id="NEE05893.1"/>
    </source>
</evidence>
<sequence length="145" mass="14135">MSDQHHACIAALPSGDQVAENRGENMKKKNAAAVIGVAIAGTFLTVSMQGSAQASTPPQATAALSAQATTEDAPKAPQARAAGRAAVAAGRAAGRAAARATVHARAAAGSLADSAGQVANNFSLFAPPAKVSGDGASAAATVFDR</sequence>
<evidence type="ECO:0000256" key="2">
    <source>
        <dbReference type="SAM" id="Phobius"/>
    </source>
</evidence>
<protein>
    <submittedName>
        <fullName evidence="3">Uncharacterized protein</fullName>
    </submittedName>
</protein>
<feature type="region of interest" description="Disordered" evidence="1">
    <location>
        <begin position="50"/>
        <end position="82"/>
    </location>
</feature>
<comment type="caution">
    <text evidence="3">The sequence shown here is derived from an EMBL/GenBank/DDBJ whole genome shotgun (WGS) entry which is preliminary data.</text>
</comment>
<keyword evidence="2" id="KW-0472">Membrane</keyword>
<feature type="compositionally biased region" description="Low complexity" evidence="1">
    <location>
        <begin position="51"/>
        <end position="70"/>
    </location>
</feature>
<reference evidence="3" key="1">
    <citation type="submission" date="2020-01" db="EMBL/GenBank/DDBJ databases">
        <title>Insect and environment-associated Actinomycetes.</title>
        <authorList>
            <person name="Currrie C."/>
            <person name="Chevrette M."/>
            <person name="Carlson C."/>
            <person name="Stubbendieck R."/>
            <person name="Wendt-Pienkowski E."/>
        </authorList>
    </citation>
    <scope>NUCLEOTIDE SEQUENCE</scope>
    <source>
        <strain evidence="3">SID7499</strain>
    </source>
</reference>
<name>A0A6G3WKD4_9ACTN</name>
<keyword evidence="2" id="KW-1133">Transmembrane helix</keyword>
<dbReference type="AlphaFoldDB" id="A0A6G3WKD4"/>